<reference evidence="2 3" key="1">
    <citation type="journal article" date="2012" name="J. Bacteriol.">
        <title>Draft Genome Sequence of Mesorhizobium alhagi CCNWXJ12-2T, a Novel Salt-Resistant Species Isolated from the Desert of Northwestern China.</title>
        <authorList>
            <person name="Zhou M."/>
            <person name="Chen W."/>
            <person name="Chen H."/>
            <person name="Wei G."/>
        </authorList>
    </citation>
    <scope>NUCLEOTIDE SEQUENCE [LARGE SCALE GENOMIC DNA]</scope>
    <source>
        <strain evidence="2 3">CCNWXJ12-2</strain>
    </source>
</reference>
<gene>
    <name evidence="2" type="ORF">MAXJ12_14940</name>
</gene>
<feature type="domain" description="TfoX N-terminal" evidence="1">
    <location>
        <begin position="49"/>
        <end position="129"/>
    </location>
</feature>
<keyword evidence="2" id="KW-0808">Transferase</keyword>
<dbReference type="Pfam" id="PF04993">
    <property type="entry name" value="TfoX_N"/>
    <property type="match status" value="1"/>
</dbReference>
<evidence type="ECO:0000313" key="3">
    <source>
        <dbReference type="Proteomes" id="UP000003250"/>
    </source>
</evidence>
<sequence length="139" mass="15261">MNALILHLRVWAVPAIFRFEDEARANGRTMATQLADRMRSQTNNYANSEEIRMFGGVCFTINGNMHCCAMRDGNGLFRVGPHQEVQALALPGASGMVHGGRAMKGFVVVSADRLGEEQALNDWVALAANFVETLPPKKK</sequence>
<dbReference type="SUPFAM" id="SSF159894">
    <property type="entry name" value="YgaC/TfoX-N like"/>
    <property type="match status" value="1"/>
</dbReference>
<organism evidence="2 3">
    <name type="scientific">Mesorhizobium alhagi CCNWXJ12-2</name>
    <dbReference type="NCBI Taxonomy" id="1107882"/>
    <lineage>
        <taxon>Bacteria</taxon>
        <taxon>Pseudomonadati</taxon>
        <taxon>Pseudomonadota</taxon>
        <taxon>Alphaproteobacteria</taxon>
        <taxon>Hyphomicrobiales</taxon>
        <taxon>Phyllobacteriaceae</taxon>
        <taxon>Allomesorhizobium</taxon>
    </lineage>
</organism>
<keyword evidence="2" id="KW-0489">Methyltransferase</keyword>
<dbReference type="PATRIC" id="fig|1107882.3.peg.2914"/>
<dbReference type="GO" id="GO:0008168">
    <property type="term" value="F:methyltransferase activity"/>
    <property type="evidence" value="ECO:0007669"/>
    <property type="project" value="UniProtKB-KW"/>
</dbReference>
<dbReference type="Gene3D" id="3.30.1460.30">
    <property type="entry name" value="YgaC/TfoX-N like chaperone"/>
    <property type="match status" value="1"/>
</dbReference>
<dbReference type="InterPro" id="IPR007076">
    <property type="entry name" value="TfoX_N"/>
</dbReference>
<dbReference type="Proteomes" id="UP000003250">
    <property type="component" value="Unassembled WGS sequence"/>
</dbReference>
<proteinExistence type="predicted"/>
<dbReference type="EMBL" id="AHAM01000122">
    <property type="protein sequence ID" value="EHK56475.1"/>
    <property type="molecule type" value="Genomic_DNA"/>
</dbReference>
<name>H0HS50_9HYPH</name>
<protein>
    <submittedName>
        <fullName evidence="2">RNA methyltransferase TrmH, group 3</fullName>
    </submittedName>
</protein>
<accession>H0HS50</accession>
<keyword evidence="3" id="KW-1185">Reference proteome</keyword>
<evidence type="ECO:0000313" key="2">
    <source>
        <dbReference type="EMBL" id="EHK56475.1"/>
    </source>
</evidence>
<evidence type="ECO:0000259" key="1">
    <source>
        <dbReference type="Pfam" id="PF04993"/>
    </source>
</evidence>
<dbReference type="GO" id="GO:0032259">
    <property type="term" value="P:methylation"/>
    <property type="evidence" value="ECO:0007669"/>
    <property type="project" value="UniProtKB-KW"/>
</dbReference>
<dbReference type="AlphaFoldDB" id="H0HS50"/>